<dbReference type="SUPFAM" id="SSF49373">
    <property type="entry name" value="Invasin/intimin cell-adhesion fragments"/>
    <property type="match status" value="1"/>
</dbReference>
<protein>
    <submittedName>
        <fullName evidence="4">Uncharacterized protein</fullName>
    </submittedName>
</protein>
<feature type="domain" description="F5/8 type C" evidence="2">
    <location>
        <begin position="1144"/>
        <end position="1259"/>
    </location>
</feature>
<sequence>MKSKKINRQNVSAFILLALLLGIFIDQRNLVHAADYTATINIDTNVESSLSENFGGYNGDFQTYGILYTDQTAIDLAKGLNSRVFRFPSGTDSDYFDIRRGDDDDEWVSQFFGKMPTFHAAVNDGQILRAKPDKQELQDWKYFLDQVQGETMIIINGFTDTPETAMAIAKYCKDNHIKVSAYELSNEAFLFSKFFPTATDYADKMKPYYDAIKSVDPKAQINVMFSQGEKPEWDKELAAYPNKYWDGVSYHFYRGGDRYSTFDQARKDLNSALAERTNSYIDSYYLAKGRPDMPVTISEFNTTPSTMTSLSTSGMIKTLYNGIFAAEYTTRLSSHPNVKRVLLHAMMQFGTQPTNNYAVAMRDAYEKKTTLDTTGYDFGIYKSGAALGLQIAYEAINNSSHLWKTTTSGGAEVNKYSGSNIPALYSQAYKGENNKNYVVITNKSDSTHTATINMNGVPVTSNMTKTYISSTDPELKNTLANPNAIAIQTEGTLNPVTIPPYSVMRVEWDGSGGQLPQPTRIVQSIVGNNQVELTWLDSLLASGYVVKYGTTPGVYTNTINAGQLKNYTVTGLSNGTTYYFAVSANNRSGSSVNSNEVAAKLVKPSAPLLESPKAKEGSVVLHWNSSANASGYYVKVRTGSGNNTTVKDVGNSIGYEVTGLTNDTAYYFTVSAYNGMGEGLNSSEYSAVPRGNMPYSPHTVRAFATGTGVDLSWNPSYSEQFYENFELGDGLWTVINGEWGIVHSTEGGLGSTNVYRSSNSSGYGMSVAGDSTWKDYVVEVGIVAPGSVTGNYGVAARYVDNNNYYYAYYDSQEKKYKIVKRFQGVEAVLASSEQIADPYFILGANTSNKFRLEVSGDRLTLYRDANVIASVTDGSNPLLSGKVGLYTNNQQADFDRVSVRLDNATGYVIKRSTSLKGVYTTVATGVTGSTYKDTSANPALHNYYVISALNESGESTYTSPLSIAYPVEPLINIAPSAILSVDSTNGSFSASKAVDGIKNDNASRWLSLSGEPHYFQMEWQADKLISSIQVWSGLIGGYGFQIKDYTIQYWDGEKWKTAAAVTDNKNDANVRSYNILELDNPIITKKLRMNITKASSAAGYTDARLLEIEVFGTDRYKNIAPSAVLAVDSTNGLFSANKAVDGIKNDNSSRWLSLSGEPHYFQMDWPEDKLIKGINVWSGLIGGNGFQIKDYTMEYWDGANWTTAATVTNNTYDANGGLYNSLKWSTPISTKKIKMNITKASGAAGYTDARLLEIEVIGADLPTTTANLSPSQPDGQNGRYMSPVTVTLSAPQTLWGVTQSVYSLDSGKTWLAYAGPITFEQDGSYHISFRSVDQEGNSGSIQMVSFIIERNSLAPVTMAALSGTPNGEGWFKEDVTVTLTAVDESAGAVWTEYSINGGTAAAYVAPIVIRNEGTSTIGYFSTNAAGNVEAAKSFQVKLDKTPPVAVLTESGHAVGDVTDADTLRFDLNRSDAHSGVATQTLTLDGAVINSGQTIAAGSLALGAHTVQYSVVDAAGNLVQSTHTFNVNANVTFSQATLAADVVSLKPGETTATHLTATLSNGTPADLSGAVFAYNTSNGAVVTVDAQGKVSALAEGTAQITAAVTLSGKTVPTNAVTITVVKPLSDGAPGKPVLSDNSGQVTGLKDGNYTVTMNMWWGNNGSVFKLYENGTLISTQTLTDASPAAQLAKVDVKGKANGTYTYTSELINSFGTTASSPLVVKITDASPGKPVLSQDNWDGDGSYKVTMNMWWGTNATEYRLYENGILIETKSLNAASPSAQSAVSTIAGRAIGVYEYRSELVNAGGITSSDKMTVKVTK</sequence>
<gene>
    <name evidence="4" type="ORF">GC098_24825</name>
</gene>
<dbReference type="EMBL" id="WHOA01000169">
    <property type="protein sequence ID" value="NOU74579.1"/>
    <property type="molecule type" value="Genomic_DNA"/>
</dbReference>
<dbReference type="Pfam" id="PF00041">
    <property type="entry name" value="fn3"/>
    <property type="match status" value="2"/>
</dbReference>
<dbReference type="RefSeq" id="WP_171645981.1">
    <property type="nucleotide sequence ID" value="NZ_WHOA01000169.1"/>
</dbReference>
<dbReference type="InterPro" id="IPR017853">
    <property type="entry name" value="GH"/>
</dbReference>
<dbReference type="Gene3D" id="2.60.120.260">
    <property type="entry name" value="Galactose-binding domain-like"/>
    <property type="match status" value="2"/>
</dbReference>
<dbReference type="Pfam" id="PF00754">
    <property type="entry name" value="F5_F8_type_C"/>
    <property type="match status" value="2"/>
</dbReference>
<dbReference type="SUPFAM" id="SSF49265">
    <property type="entry name" value="Fibronectin type III"/>
    <property type="match status" value="1"/>
</dbReference>
<dbReference type="InterPro" id="IPR000421">
    <property type="entry name" value="FA58C"/>
</dbReference>
<dbReference type="PANTHER" id="PTHR13817">
    <property type="entry name" value="TITIN"/>
    <property type="match status" value="1"/>
</dbReference>
<dbReference type="PROSITE" id="PS50022">
    <property type="entry name" value="FA58C_3"/>
    <property type="match status" value="2"/>
</dbReference>
<dbReference type="PROSITE" id="PS50853">
    <property type="entry name" value="FN3"/>
    <property type="match status" value="2"/>
</dbReference>
<dbReference type="Gene3D" id="2.60.40.1080">
    <property type="match status" value="1"/>
</dbReference>
<dbReference type="SUPFAM" id="SSF49785">
    <property type="entry name" value="Galactose-binding domain-like"/>
    <property type="match status" value="2"/>
</dbReference>
<evidence type="ECO:0000259" key="2">
    <source>
        <dbReference type="PROSITE" id="PS50022"/>
    </source>
</evidence>
<feature type="domain" description="Fibronectin type-III" evidence="3">
    <location>
        <begin position="603"/>
        <end position="692"/>
    </location>
</feature>
<dbReference type="InterPro" id="IPR008964">
    <property type="entry name" value="Invasin/intimin_cell_adhesion"/>
</dbReference>
<name>A0ABX1Y1U2_9BACL</name>
<dbReference type="Gene3D" id="2.60.120.560">
    <property type="entry name" value="Exo-inulinase, domain 1"/>
    <property type="match status" value="1"/>
</dbReference>
<dbReference type="InterPro" id="IPR036116">
    <property type="entry name" value="FN3_sf"/>
</dbReference>
<comment type="caution">
    <text evidence="4">The sequence shown here is derived from an EMBL/GenBank/DDBJ whole genome shotgun (WGS) entry which is preliminary data.</text>
</comment>
<keyword evidence="5" id="KW-1185">Reference proteome</keyword>
<feature type="domain" description="Fibronectin type-III" evidence="3">
    <location>
        <begin position="515"/>
        <end position="602"/>
    </location>
</feature>
<evidence type="ECO:0000256" key="1">
    <source>
        <dbReference type="ARBA" id="ARBA00022737"/>
    </source>
</evidence>
<dbReference type="CDD" id="cd00063">
    <property type="entry name" value="FN3"/>
    <property type="match status" value="2"/>
</dbReference>
<proteinExistence type="predicted"/>
<dbReference type="PANTHER" id="PTHR13817:SF166">
    <property type="entry name" value="NEURONAL IGCAM-RELATED"/>
    <property type="match status" value="1"/>
</dbReference>
<dbReference type="SMART" id="SM00060">
    <property type="entry name" value="FN3"/>
    <property type="match status" value="2"/>
</dbReference>
<dbReference type="InterPro" id="IPR013780">
    <property type="entry name" value="Glyco_hydro_b"/>
</dbReference>
<dbReference type="SUPFAM" id="SSF81296">
    <property type="entry name" value="E set domains"/>
    <property type="match status" value="2"/>
</dbReference>
<dbReference type="Gene3D" id="2.60.40.10">
    <property type="entry name" value="Immunoglobulins"/>
    <property type="match status" value="5"/>
</dbReference>
<dbReference type="InterPro" id="IPR013783">
    <property type="entry name" value="Ig-like_fold"/>
</dbReference>
<dbReference type="NCBIfam" id="NF047446">
    <property type="entry name" value="barrel_OmpL47"/>
    <property type="match status" value="2"/>
</dbReference>
<evidence type="ECO:0000313" key="4">
    <source>
        <dbReference type="EMBL" id="NOU74579.1"/>
    </source>
</evidence>
<feature type="domain" description="F5/8 type C" evidence="2">
    <location>
        <begin position="966"/>
        <end position="1113"/>
    </location>
</feature>
<dbReference type="SUPFAM" id="SSF51011">
    <property type="entry name" value="Glycosyl hydrolase domain"/>
    <property type="match status" value="1"/>
</dbReference>
<dbReference type="Proteomes" id="UP000616779">
    <property type="component" value="Unassembled WGS sequence"/>
</dbReference>
<accession>A0ABX1Y1U2</accession>
<evidence type="ECO:0000313" key="5">
    <source>
        <dbReference type="Proteomes" id="UP000616779"/>
    </source>
</evidence>
<dbReference type="InterPro" id="IPR003961">
    <property type="entry name" value="FN3_dom"/>
</dbReference>
<organism evidence="4 5">
    <name type="scientific">Paenibacillus phytorum</name>
    <dbReference type="NCBI Taxonomy" id="2654977"/>
    <lineage>
        <taxon>Bacteria</taxon>
        <taxon>Bacillati</taxon>
        <taxon>Bacillota</taxon>
        <taxon>Bacilli</taxon>
        <taxon>Bacillales</taxon>
        <taxon>Paenibacillaceae</taxon>
        <taxon>Paenibacillus</taxon>
    </lineage>
</organism>
<evidence type="ECO:0000259" key="3">
    <source>
        <dbReference type="PROSITE" id="PS50853"/>
    </source>
</evidence>
<dbReference type="InterPro" id="IPR014756">
    <property type="entry name" value="Ig_E-set"/>
</dbReference>
<dbReference type="InterPro" id="IPR058094">
    <property type="entry name" value="Ig-like_OmpL47-like"/>
</dbReference>
<dbReference type="InterPro" id="IPR050964">
    <property type="entry name" value="Striated_Muscle_Regulatory"/>
</dbReference>
<dbReference type="Gene3D" id="2.60.40.1180">
    <property type="entry name" value="Golgi alpha-mannosidase II"/>
    <property type="match status" value="1"/>
</dbReference>
<dbReference type="Gene3D" id="3.20.20.80">
    <property type="entry name" value="Glycosidases"/>
    <property type="match status" value="1"/>
</dbReference>
<dbReference type="Gene3D" id="3.30.1920.20">
    <property type="match status" value="1"/>
</dbReference>
<keyword evidence="1" id="KW-0677">Repeat</keyword>
<dbReference type="SUPFAM" id="SSF51445">
    <property type="entry name" value="(Trans)glycosidases"/>
    <property type="match status" value="1"/>
</dbReference>
<reference evidence="4 5" key="1">
    <citation type="submission" date="2019-10" db="EMBL/GenBank/DDBJ databases">
        <title>Description of Paenibacillus terrestris sp. nov.</title>
        <authorList>
            <person name="Carlier A."/>
            <person name="Qi S."/>
        </authorList>
    </citation>
    <scope>NUCLEOTIDE SEQUENCE [LARGE SCALE GENOMIC DNA]</scope>
    <source>
        <strain evidence="4 5">LMG 31458</strain>
    </source>
</reference>
<dbReference type="InterPro" id="IPR008979">
    <property type="entry name" value="Galactose-bd-like_sf"/>
</dbReference>